<evidence type="ECO:0000313" key="1">
    <source>
        <dbReference type="EMBL" id="OAY62050.1"/>
    </source>
</evidence>
<accession>A0A2C9WQ23</accession>
<organism evidence="1">
    <name type="scientific">Manihot esculenta</name>
    <name type="common">Cassava</name>
    <name type="synonym">Jatropha manihot</name>
    <dbReference type="NCBI Taxonomy" id="3983"/>
    <lineage>
        <taxon>Eukaryota</taxon>
        <taxon>Viridiplantae</taxon>
        <taxon>Streptophyta</taxon>
        <taxon>Embryophyta</taxon>
        <taxon>Tracheophyta</taxon>
        <taxon>Spermatophyta</taxon>
        <taxon>Magnoliopsida</taxon>
        <taxon>eudicotyledons</taxon>
        <taxon>Gunneridae</taxon>
        <taxon>Pentapetalae</taxon>
        <taxon>rosids</taxon>
        <taxon>fabids</taxon>
        <taxon>Malpighiales</taxon>
        <taxon>Euphorbiaceae</taxon>
        <taxon>Crotonoideae</taxon>
        <taxon>Manihoteae</taxon>
        <taxon>Manihot</taxon>
    </lineage>
</organism>
<proteinExistence type="predicted"/>
<gene>
    <name evidence="1" type="ORF">MANES_01G238200</name>
</gene>
<dbReference type="EMBL" id="CM004387">
    <property type="protein sequence ID" value="OAY62050.1"/>
    <property type="molecule type" value="Genomic_DNA"/>
</dbReference>
<protein>
    <submittedName>
        <fullName evidence="1">Uncharacterized protein</fullName>
    </submittedName>
</protein>
<name>A0A2C9WQ23_MANES</name>
<reference evidence="1" key="1">
    <citation type="submission" date="2016-02" db="EMBL/GenBank/DDBJ databases">
        <title>WGS assembly of Manihot esculenta.</title>
        <authorList>
            <person name="Bredeson J.V."/>
            <person name="Prochnik S.E."/>
            <person name="Lyons J.B."/>
            <person name="Schmutz J."/>
            <person name="Grimwood J."/>
            <person name="Vrebalov J."/>
            <person name="Bart R.S."/>
            <person name="Amuge T."/>
            <person name="Ferguson M.E."/>
            <person name="Green R."/>
            <person name="Putnam N."/>
            <person name="Stites J."/>
            <person name="Rounsley S."/>
            <person name="Rokhsar D.S."/>
        </authorList>
    </citation>
    <scope>NUCLEOTIDE SEQUENCE [LARGE SCALE GENOMIC DNA]</scope>
    <source>
        <tissue evidence="1">Leaf</tissue>
    </source>
</reference>
<sequence>MDRGTKVLLLRLSSMQRSFCAAELKLSSHPNLVISSSRS</sequence>
<dbReference type="AlphaFoldDB" id="A0A2C9WQ23"/>